<reference evidence="2 3" key="1">
    <citation type="journal article" date="2013" name="Curr. Biol.">
        <title>The Genome of the Foraminiferan Reticulomyxa filosa.</title>
        <authorList>
            <person name="Glockner G."/>
            <person name="Hulsmann N."/>
            <person name="Schleicher M."/>
            <person name="Noegel A.A."/>
            <person name="Eichinger L."/>
            <person name="Gallinger C."/>
            <person name="Pawlowski J."/>
            <person name="Sierra R."/>
            <person name="Euteneuer U."/>
            <person name="Pillet L."/>
            <person name="Moustafa A."/>
            <person name="Platzer M."/>
            <person name="Groth M."/>
            <person name="Szafranski K."/>
            <person name="Schliwa M."/>
        </authorList>
    </citation>
    <scope>NUCLEOTIDE SEQUENCE [LARGE SCALE GENOMIC DNA]</scope>
</reference>
<dbReference type="InterPro" id="IPR042178">
    <property type="entry name" value="Serpin_sf_1"/>
</dbReference>
<dbReference type="Gene3D" id="3.30.497.10">
    <property type="entry name" value="Antithrombin, subunit I, domain 2"/>
    <property type="match status" value="1"/>
</dbReference>
<dbReference type="InterPro" id="IPR036186">
    <property type="entry name" value="Serpin_sf"/>
</dbReference>
<feature type="domain" description="Serpin" evidence="1">
    <location>
        <begin position="4"/>
        <end position="152"/>
    </location>
</feature>
<proteinExistence type="predicted"/>
<feature type="non-terminal residue" evidence="2">
    <location>
        <position position="1"/>
    </location>
</feature>
<dbReference type="EMBL" id="ASPP01027181">
    <property type="protein sequence ID" value="ETO06393.1"/>
    <property type="molecule type" value="Genomic_DNA"/>
</dbReference>
<protein>
    <recommendedName>
        <fullName evidence="1">Serpin domain-containing protein</fullName>
    </recommendedName>
</protein>
<evidence type="ECO:0000313" key="2">
    <source>
        <dbReference type="EMBL" id="ETO06393.1"/>
    </source>
</evidence>
<dbReference type="OrthoDB" id="671595at2759"/>
<accession>X6LWW3</accession>
<evidence type="ECO:0000313" key="3">
    <source>
        <dbReference type="Proteomes" id="UP000023152"/>
    </source>
</evidence>
<dbReference type="Gene3D" id="2.30.39.10">
    <property type="entry name" value="Alpha-1-antitrypsin, domain 1"/>
    <property type="match status" value="1"/>
</dbReference>
<dbReference type="InterPro" id="IPR023796">
    <property type="entry name" value="Serpin_dom"/>
</dbReference>
<organism evidence="2 3">
    <name type="scientific">Reticulomyxa filosa</name>
    <dbReference type="NCBI Taxonomy" id="46433"/>
    <lineage>
        <taxon>Eukaryota</taxon>
        <taxon>Sar</taxon>
        <taxon>Rhizaria</taxon>
        <taxon>Retaria</taxon>
        <taxon>Foraminifera</taxon>
        <taxon>Monothalamids</taxon>
        <taxon>Reticulomyxidae</taxon>
        <taxon>Reticulomyxa</taxon>
    </lineage>
</organism>
<dbReference type="SUPFAM" id="SSF56574">
    <property type="entry name" value="Serpins"/>
    <property type="match status" value="1"/>
</dbReference>
<comment type="caution">
    <text evidence="2">The sequence shown here is derived from an EMBL/GenBank/DDBJ whole genome shotgun (WGS) entry which is preliminary data.</text>
</comment>
<dbReference type="InterPro" id="IPR042185">
    <property type="entry name" value="Serpin_sf_2"/>
</dbReference>
<evidence type="ECO:0000259" key="1">
    <source>
        <dbReference type="Pfam" id="PF00079"/>
    </source>
</evidence>
<name>X6LWW3_RETFI</name>
<sequence length="174" mass="20176">SNSTKPLVKVANRIWLDNEFEAQVKSSYVSAVGQDNFYMLDLQANGSLQLINNWIENQTDGKLQAIHTKKKKTKGKRCDDTCEYIIHKWSLVSTIFGKYDKQKPILSDESRTNVKTEIHLMHQIGHFDYYENRYFQFVKLRSTNTNNLFVFLALLKCSTCQTEIDNDVVKNALT</sequence>
<dbReference type="Pfam" id="PF00079">
    <property type="entry name" value="Serpin"/>
    <property type="match status" value="1"/>
</dbReference>
<dbReference type="AlphaFoldDB" id="X6LWW3"/>
<gene>
    <name evidence="2" type="ORF">RFI_31003</name>
</gene>
<dbReference type="Proteomes" id="UP000023152">
    <property type="component" value="Unassembled WGS sequence"/>
</dbReference>
<keyword evidence="3" id="KW-1185">Reference proteome</keyword>